<evidence type="ECO:0000256" key="5">
    <source>
        <dbReference type="ARBA" id="ARBA00022500"/>
    </source>
</evidence>
<dbReference type="OrthoDB" id="5588622at2"/>
<evidence type="ECO:0000256" key="9">
    <source>
        <dbReference type="ARBA" id="ARBA00023136"/>
    </source>
</evidence>
<evidence type="ECO:0000256" key="7">
    <source>
        <dbReference type="ARBA" id="ARBA00022779"/>
    </source>
</evidence>
<dbReference type="EMBL" id="PIPQ01000002">
    <property type="protein sequence ID" value="RUO43080.1"/>
    <property type="molecule type" value="Genomic_DNA"/>
</dbReference>
<comment type="function">
    <text evidence="1 10">Controls the rotational direction of flagella during chemotaxis.</text>
</comment>
<evidence type="ECO:0000313" key="13">
    <source>
        <dbReference type="Proteomes" id="UP000286976"/>
    </source>
</evidence>
<keyword evidence="12" id="KW-0966">Cell projection</keyword>
<feature type="signal peptide" evidence="11">
    <location>
        <begin position="1"/>
        <end position="22"/>
    </location>
</feature>
<accession>A0A432X8D0</accession>
<dbReference type="GO" id="GO:0009425">
    <property type="term" value="C:bacterial-type flagellum basal body"/>
    <property type="evidence" value="ECO:0007669"/>
    <property type="project" value="InterPro"/>
</dbReference>
<keyword evidence="12" id="KW-0969">Cilium</keyword>
<reference evidence="12 13" key="1">
    <citation type="journal article" date="2011" name="Front. Microbiol.">
        <title>Genomic signatures of strain selection and enhancement in Bacillus atrophaeus var. globigii, a historical biowarfare simulant.</title>
        <authorList>
            <person name="Gibbons H.S."/>
            <person name="Broomall S.M."/>
            <person name="McNew L.A."/>
            <person name="Daligault H."/>
            <person name="Chapman C."/>
            <person name="Bruce D."/>
            <person name="Karavis M."/>
            <person name="Krepps M."/>
            <person name="McGregor P.A."/>
            <person name="Hong C."/>
            <person name="Park K.H."/>
            <person name="Akmal A."/>
            <person name="Feldman A."/>
            <person name="Lin J.S."/>
            <person name="Chang W.E."/>
            <person name="Higgs B.W."/>
            <person name="Demirev P."/>
            <person name="Lindquist J."/>
            <person name="Liem A."/>
            <person name="Fochler E."/>
            <person name="Read T.D."/>
            <person name="Tapia R."/>
            <person name="Johnson S."/>
            <person name="Bishop-Lilly K.A."/>
            <person name="Detter C."/>
            <person name="Han C."/>
            <person name="Sozhamannan S."/>
            <person name="Rosenzweig C.N."/>
            <person name="Skowronski E.W."/>
        </authorList>
    </citation>
    <scope>NUCLEOTIDE SEQUENCE [LARGE SCALE GENOMIC DNA]</scope>
    <source>
        <strain evidence="12 13">AIT1</strain>
    </source>
</reference>
<dbReference type="AlphaFoldDB" id="A0A432X8D0"/>
<keyword evidence="11" id="KW-0732">Signal</keyword>
<dbReference type="Proteomes" id="UP000286976">
    <property type="component" value="Unassembled WGS sequence"/>
</dbReference>
<evidence type="ECO:0000256" key="10">
    <source>
        <dbReference type="RuleBase" id="RU364125"/>
    </source>
</evidence>
<evidence type="ECO:0000256" key="4">
    <source>
        <dbReference type="ARBA" id="ARBA00022475"/>
    </source>
</evidence>
<keyword evidence="6" id="KW-0812">Transmembrane</keyword>
<keyword evidence="9 10" id="KW-0472">Membrane</keyword>
<dbReference type="PANTHER" id="PTHR35091">
    <property type="entry name" value="FLAGELLAR PROTEIN FLIL"/>
    <property type="match status" value="1"/>
</dbReference>
<name>A0A432X8D0_9GAMM</name>
<evidence type="ECO:0000256" key="3">
    <source>
        <dbReference type="ARBA" id="ARBA00008281"/>
    </source>
</evidence>
<comment type="caution">
    <text evidence="12">The sequence shown here is derived from an EMBL/GenBank/DDBJ whole genome shotgun (WGS) entry which is preliminary data.</text>
</comment>
<keyword evidence="8" id="KW-1133">Transmembrane helix</keyword>
<evidence type="ECO:0000256" key="2">
    <source>
        <dbReference type="ARBA" id="ARBA00004162"/>
    </source>
</evidence>
<organism evidence="12 13">
    <name type="scientific">Aliidiomarina taiwanensis</name>
    <dbReference type="NCBI Taxonomy" id="946228"/>
    <lineage>
        <taxon>Bacteria</taxon>
        <taxon>Pseudomonadati</taxon>
        <taxon>Pseudomonadota</taxon>
        <taxon>Gammaproteobacteria</taxon>
        <taxon>Alteromonadales</taxon>
        <taxon>Idiomarinaceae</taxon>
        <taxon>Aliidiomarina</taxon>
    </lineage>
</organism>
<dbReference type="RefSeq" id="WP_126756930.1">
    <property type="nucleotide sequence ID" value="NZ_PIPQ01000002.1"/>
</dbReference>
<dbReference type="GO" id="GO:0006935">
    <property type="term" value="P:chemotaxis"/>
    <property type="evidence" value="ECO:0007669"/>
    <property type="project" value="UniProtKB-KW"/>
</dbReference>
<dbReference type="GO" id="GO:0071978">
    <property type="term" value="P:bacterial-type flagellum-dependent swarming motility"/>
    <property type="evidence" value="ECO:0007669"/>
    <property type="project" value="TreeGrafter"/>
</dbReference>
<evidence type="ECO:0000256" key="6">
    <source>
        <dbReference type="ARBA" id="ARBA00022692"/>
    </source>
</evidence>
<comment type="subcellular location">
    <subcellularLocation>
        <location evidence="10">Cell inner membrane</location>
    </subcellularLocation>
    <subcellularLocation>
        <location evidence="2">Cell membrane</location>
        <topology evidence="2">Single-pass membrane protein</topology>
    </subcellularLocation>
</comment>
<dbReference type="GO" id="GO:0005886">
    <property type="term" value="C:plasma membrane"/>
    <property type="evidence" value="ECO:0007669"/>
    <property type="project" value="UniProtKB-SubCell"/>
</dbReference>
<evidence type="ECO:0000256" key="1">
    <source>
        <dbReference type="ARBA" id="ARBA00002254"/>
    </source>
</evidence>
<feature type="chain" id="PRO_5019422152" description="Flagellar protein FliL" evidence="11">
    <location>
        <begin position="23"/>
        <end position="131"/>
    </location>
</feature>
<dbReference type="InterPro" id="IPR005503">
    <property type="entry name" value="FliL"/>
</dbReference>
<comment type="similarity">
    <text evidence="3 10">Belongs to the FliL family.</text>
</comment>
<keyword evidence="10" id="KW-0997">Cell inner membrane</keyword>
<protein>
    <recommendedName>
        <fullName evidence="10">Flagellar protein FliL</fullName>
    </recommendedName>
</protein>
<evidence type="ECO:0000256" key="8">
    <source>
        <dbReference type="ARBA" id="ARBA00022989"/>
    </source>
</evidence>
<sequence>MRTYIFAFLAAASLLLSAAVHAQNEAYFGFEPDIVTNYILPDEQRNLGYVRVTIEVMVPSVEDLKTIEHHEALLRDAFIRILSSQERGTIRTLQGRENIRKACLDRARQLLTQEVGQPIVKDLMFTKYLYQ</sequence>
<proteinExistence type="inferred from homology"/>
<dbReference type="Pfam" id="PF03748">
    <property type="entry name" value="FliL"/>
    <property type="match status" value="1"/>
</dbReference>
<evidence type="ECO:0000256" key="11">
    <source>
        <dbReference type="SAM" id="SignalP"/>
    </source>
</evidence>
<keyword evidence="7 10" id="KW-0283">Flagellar rotation</keyword>
<dbReference type="PANTHER" id="PTHR35091:SF5">
    <property type="entry name" value="FLAGELLAR PROTEIN FLIL"/>
    <property type="match status" value="1"/>
</dbReference>
<keyword evidence="12" id="KW-0282">Flagellum</keyword>
<keyword evidence="5 10" id="KW-0145">Chemotaxis</keyword>
<gene>
    <name evidence="12" type="ORF">CWE15_04720</name>
</gene>
<keyword evidence="4" id="KW-1003">Cell membrane</keyword>
<evidence type="ECO:0000313" key="12">
    <source>
        <dbReference type="EMBL" id="RUO43080.1"/>
    </source>
</evidence>
<keyword evidence="13" id="KW-1185">Reference proteome</keyword>